<dbReference type="Pfam" id="PF21588">
    <property type="entry name" value="AP5B1_middle"/>
    <property type="match status" value="1"/>
</dbReference>
<dbReference type="AlphaFoldDB" id="A0A8K0DRR6"/>
<evidence type="ECO:0000259" key="2">
    <source>
        <dbReference type="Pfam" id="PF21590"/>
    </source>
</evidence>
<dbReference type="GO" id="GO:0030119">
    <property type="term" value="C:AP-type membrane coat adaptor complex"/>
    <property type="evidence" value="ECO:0007669"/>
    <property type="project" value="TreeGrafter"/>
</dbReference>
<organism evidence="3 4">
    <name type="scientific">Rhamnella rubrinervis</name>
    <dbReference type="NCBI Taxonomy" id="2594499"/>
    <lineage>
        <taxon>Eukaryota</taxon>
        <taxon>Viridiplantae</taxon>
        <taxon>Streptophyta</taxon>
        <taxon>Embryophyta</taxon>
        <taxon>Tracheophyta</taxon>
        <taxon>Spermatophyta</taxon>
        <taxon>Magnoliopsida</taxon>
        <taxon>eudicotyledons</taxon>
        <taxon>Gunneridae</taxon>
        <taxon>Pentapetalae</taxon>
        <taxon>rosids</taxon>
        <taxon>fabids</taxon>
        <taxon>Rosales</taxon>
        <taxon>Rhamnaceae</taxon>
        <taxon>rhamnoid group</taxon>
        <taxon>Rhamneae</taxon>
        <taxon>Rhamnella</taxon>
    </lineage>
</organism>
<sequence>MTDKPHPQPPPPLKPLSPQDWELLIDDFQYGGVRRQKWTSALAIFPFIVDQALSSLLKRDFPLKLSLILFLEEFSNTLLGSADPDCQPHENSLHRLIETVRVVLQTPIDGVHVTFALREQMMVSVTSIVISLDTGLGQVHMRWVESLVELLLTVINRPNYGSDRQARAVACECLRELELAYPCLLSDIAGHLWSLCQNERTHASQSYILLFTSVIHNIVAQKMNVSVLNTSVPLVPFIVPQILLGDSNSGKEGSGGLNYKELRRAMAFLLEWPQVLTPCAMVEFLAMIMPLAVALDLQASMLKVQFFGMIYSYDPMLCHVVLTMYSKFLDAFDGQEGEIARRLILVSRETQHFLVFRLLALHWLLGFCELVLRRDAGKMKPIVETCLHIYPSVFDPLALKALNLDLLAFCSICVSESRLGEDAGNAKEMVMLFKDGLVSVSAFKWLPVWSSETAVAFRTFHRFLIGASSHSDFDPSTTRSIMDSTIFRTLQGMLVDVMLECHRLVPVMVAFTDRLLGCQKHIWLGERLLQTFDEHLLLKVKMGYKLVSYFPIFDRIAENDTIPPRGLLELLGKFMVFLVDKHGPDTGLKSWSHGSKVLAICRTLLMHHNSSRLFLRLSQLLAYTCLYFPDLEIRDNARIYLRMLICVPGKKLRDILNHGEQLLGILPSSHSSSFFSVQSPRSSHNVKKSRNISSYVYLERVIPLLVKQSWSLSLPSLGVGSNKPDYLEGIRDSEPVVEEREIDSSSTIQIIPETARIDQPHEPLRVMDSKISEILGTLRRHFSCIPDFRHMTGLKVRISCSLRFESEPFNRIWGDGTPVSGLDEVDALPALYATVLKFSSSAPYGSIPSYHIPFLLGEPSRNKDISGQQVSLEIVPLENGSEEDDRFRAPVIIELEPHEPTPGMVHIFIETNTENGQIIHGQLRSITVGIEDMFLKAIVPSDIEEDAIPEYYSDLFSALWEACGTSCNTGRETFPLEGGKGIAAISGTQSVKLLEITALSLVRAIERYLAPFVVSVIGEPLVTLVKDGEIIRDIIWKDVASDSSLDVTSTVTNFDRGPLQLTYTGDVGERESLASISRRNLGCFLVLIFLPPRFHLLFQMEVSDLSTLVRIRTDHWPCLAYIDDYLEALFLA</sequence>
<evidence type="ECO:0008006" key="5">
    <source>
        <dbReference type="Google" id="ProtNLM"/>
    </source>
</evidence>
<dbReference type="InterPro" id="IPR048979">
    <property type="entry name" value="AP5B1_middle"/>
</dbReference>
<dbReference type="InterPro" id="IPR038741">
    <property type="entry name" value="AP5B1"/>
</dbReference>
<dbReference type="InterPro" id="IPR048981">
    <property type="entry name" value="AP5B1_C"/>
</dbReference>
<proteinExistence type="predicted"/>
<accession>A0A8K0DRR6</accession>
<evidence type="ECO:0000313" key="3">
    <source>
        <dbReference type="EMBL" id="KAF3433958.1"/>
    </source>
</evidence>
<evidence type="ECO:0000313" key="4">
    <source>
        <dbReference type="Proteomes" id="UP000796880"/>
    </source>
</evidence>
<dbReference type="EMBL" id="VOIH02000011">
    <property type="protein sequence ID" value="KAF3433958.1"/>
    <property type="molecule type" value="Genomic_DNA"/>
</dbReference>
<keyword evidence="4" id="KW-1185">Reference proteome</keyword>
<gene>
    <name evidence="3" type="ORF">FNV43_RR25061</name>
</gene>
<feature type="domain" description="AP5B1 C-terminal" evidence="2">
    <location>
        <begin position="1080"/>
        <end position="1128"/>
    </location>
</feature>
<dbReference type="GO" id="GO:0016197">
    <property type="term" value="P:endosomal transport"/>
    <property type="evidence" value="ECO:0007669"/>
    <property type="project" value="InterPro"/>
</dbReference>
<dbReference type="PANTHER" id="PTHR34033:SF1">
    <property type="entry name" value="AP-5 COMPLEX SUBUNIT BETA-1"/>
    <property type="match status" value="1"/>
</dbReference>
<reference evidence="3" key="1">
    <citation type="submission" date="2020-03" db="EMBL/GenBank/DDBJ databases">
        <title>A high-quality chromosome-level genome assembly of a woody plant with both climbing and erect habits, Rhamnella rubrinervis.</title>
        <authorList>
            <person name="Lu Z."/>
            <person name="Yang Y."/>
            <person name="Zhu X."/>
            <person name="Sun Y."/>
        </authorList>
    </citation>
    <scope>NUCLEOTIDE SEQUENCE</scope>
    <source>
        <strain evidence="3">BYM</strain>
        <tissue evidence="3">Leaf</tissue>
    </source>
</reference>
<name>A0A8K0DRR6_9ROSA</name>
<dbReference type="PANTHER" id="PTHR34033">
    <property type="entry name" value="AP-5 COMPLEX SUBUNIT BETA-1"/>
    <property type="match status" value="1"/>
</dbReference>
<dbReference type="Pfam" id="PF21590">
    <property type="entry name" value="AP5B1_C"/>
    <property type="match status" value="1"/>
</dbReference>
<dbReference type="OrthoDB" id="646197at2759"/>
<protein>
    <recommendedName>
        <fullName evidence="5">AP-5 complex subunit beta-1</fullName>
    </recommendedName>
</protein>
<comment type="caution">
    <text evidence="3">The sequence shown here is derived from an EMBL/GenBank/DDBJ whole genome shotgun (WGS) entry which is preliminary data.</text>
</comment>
<dbReference type="Proteomes" id="UP000796880">
    <property type="component" value="Unassembled WGS sequence"/>
</dbReference>
<evidence type="ECO:0000259" key="1">
    <source>
        <dbReference type="Pfam" id="PF21588"/>
    </source>
</evidence>
<feature type="domain" description="AP5B1 middle" evidence="1">
    <location>
        <begin position="259"/>
        <end position="652"/>
    </location>
</feature>